<dbReference type="Proteomes" id="UP000035100">
    <property type="component" value="Unassembled WGS sequence"/>
</dbReference>
<dbReference type="PATRIC" id="fig|1123501.6.peg.2648"/>
<name>A0A0D0QCV7_9RHOB</name>
<dbReference type="STRING" id="1123501.Wenmar_02536"/>
<dbReference type="AlphaFoldDB" id="A0A0D0QCV7"/>
<comment type="caution">
    <text evidence="1">The sequence shown here is derived from an EMBL/GenBank/DDBJ whole genome shotgun (WGS) entry which is preliminary data.</text>
</comment>
<evidence type="ECO:0000313" key="2">
    <source>
        <dbReference type="Proteomes" id="UP000035100"/>
    </source>
</evidence>
<dbReference type="OrthoDB" id="7816979at2"/>
<accession>A0A0D0QCV7</accession>
<dbReference type="eggNOG" id="ENOG502Z7JV">
    <property type="taxonomic scope" value="Bacteria"/>
</dbReference>
<gene>
    <name evidence="1" type="ORF">Wenmar_02536</name>
</gene>
<keyword evidence="2" id="KW-1185">Reference proteome</keyword>
<dbReference type="EMBL" id="AONG01000012">
    <property type="protein sequence ID" value="KIQ68808.1"/>
    <property type="molecule type" value="Genomic_DNA"/>
</dbReference>
<dbReference type="RefSeq" id="WP_018301441.1">
    <property type="nucleotide sequence ID" value="NZ_KB902277.1"/>
</dbReference>
<reference evidence="1 2" key="1">
    <citation type="submission" date="2013-01" db="EMBL/GenBank/DDBJ databases">
        <authorList>
            <person name="Fiebig A."/>
            <person name="Goeker M."/>
            <person name="Klenk H.-P.P."/>
        </authorList>
    </citation>
    <scope>NUCLEOTIDE SEQUENCE [LARGE SCALE GENOMIC DNA]</scope>
    <source>
        <strain evidence="1 2">DSM 24838</strain>
    </source>
</reference>
<proteinExistence type="predicted"/>
<evidence type="ECO:0000313" key="1">
    <source>
        <dbReference type="EMBL" id="KIQ68808.1"/>
    </source>
</evidence>
<protein>
    <submittedName>
        <fullName evidence="1">Uncharacterized protein</fullName>
    </submittedName>
</protein>
<organism evidence="1 2">
    <name type="scientific">Wenxinia marina DSM 24838</name>
    <dbReference type="NCBI Taxonomy" id="1123501"/>
    <lineage>
        <taxon>Bacteria</taxon>
        <taxon>Pseudomonadati</taxon>
        <taxon>Pseudomonadota</taxon>
        <taxon>Alphaproteobacteria</taxon>
        <taxon>Rhodobacterales</taxon>
        <taxon>Roseobacteraceae</taxon>
        <taxon>Wenxinia</taxon>
    </lineage>
</organism>
<sequence>MNIVLHIGAHVTDGERLLHSLRKNADALAQDGVRVPAHGAYRPALREAMQAVNNGAPIEGQRELLLERVLGADAGACRRLVLSNPAFICTPSRIFEGREFYALVGMKAQAAQAIFAGDDLQIFLATRNPATFVPAVFTQAKAKNLPDYLSGLDPTEIRWSDVVRRLRAAVPQAKVTVWANEDTPLIWGRILRRMAGLTFPAPILGEHDLLASIMSDEGLKRLLAYLRSHPPQTGAQMSRVVAAFLDKYALPEEIEEEIDVEGWDAATVAAVTEGYEADLAEIARIEDVEMLAP</sequence>